<dbReference type="InterPro" id="IPR018076">
    <property type="entry name" value="T2SS_GspF_dom"/>
</dbReference>
<evidence type="ECO:0000313" key="9">
    <source>
        <dbReference type="Proteomes" id="UP000009134"/>
    </source>
</evidence>
<dbReference type="PANTHER" id="PTHR35007">
    <property type="entry name" value="INTEGRAL MEMBRANE PROTEIN-RELATED"/>
    <property type="match status" value="1"/>
</dbReference>
<dbReference type="GO" id="GO:0005886">
    <property type="term" value="C:plasma membrane"/>
    <property type="evidence" value="ECO:0007669"/>
    <property type="project" value="UniProtKB-SubCell"/>
</dbReference>
<dbReference type="STRING" id="279238.Saro_1524"/>
<proteinExistence type="predicted"/>
<feature type="transmembrane region" description="Helical" evidence="6">
    <location>
        <begin position="12"/>
        <end position="34"/>
    </location>
</feature>
<accession>Q2G858</accession>
<dbReference type="PANTHER" id="PTHR35007:SF2">
    <property type="entry name" value="PILUS ASSEMBLE PROTEIN"/>
    <property type="match status" value="1"/>
</dbReference>
<dbReference type="AlphaFoldDB" id="Q2G858"/>
<feature type="domain" description="Type II secretion system protein GspF" evidence="7">
    <location>
        <begin position="177"/>
        <end position="305"/>
    </location>
</feature>
<keyword evidence="5 6" id="KW-0472">Membrane</keyword>
<reference evidence="9" key="1">
    <citation type="submission" date="2006-01" db="EMBL/GenBank/DDBJ databases">
        <title>Complete sequence of Novosphingobium aromaticivorans DSM 12444.</title>
        <authorList>
            <consortium name="US DOE Joint Genome Institute"/>
            <person name="Copeland A."/>
            <person name="Lucas S."/>
            <person name="Lapidus A."/>
            <person name="Barry K."/>
            <person name="Detter J.C."/>
            <person name="Glavina T."/>
            <person name="Hammon N."/>
            <person name="Israni S."/>
            <person name="Pitluck S."/>
            <person name="Chain P."/>
            <person name="Malfatti S."/>
            <person name="Shin M."/>
            <person name="Vergez L."/>
            <person name="Schmutz J."/>
            <person name="Larimer F."/>
            <person name="Land M."/>
            <person name="Kyrpides N."/>
            <person name="Ivanova N."/>
            <person name="Fredrickson J."/>
            <person name="Balkwill D."/>
            <person name="Romine M.F."/>
            <person name="Richardson P."/>
        </authorList>
    </citation>
    <scope>NUCLEOTIDE SEQUENCE [LARGE SCALE GENOMIC DNA]</scope>
    <source>
        <strain evidence="9">ATCC 700278 / DSM 12444 / CCUG 56034 / CIP 105152 / NBRC 16084 / F199</strain>
    </source>
</reference>
<comment type="subcellular location">
    <subcellularLocation>
        <location evidence="1">Cell membrane</location>
        <topology evidence="1">Multi-pass membrane protein</topology>
    </subcellularLocation>
</comment>
<feature type="transmembrane region" description="Helical" evidence="6">
    <location>
        <begin position="113"/>
        <end position="131"/>
    </location>
</feature>
<organism evidence="8 9">
    <name type="scientific">Novosphingobium aromaticivorans (strain ATCC 700278 / DSM 12444 / CCUG 56034 / CIP 105152 / NBRC 16084 / F199)</name>
    <dbReference type="NCBI Taxonomy" id="279238"/>
    <lineage>
        <taxon>Bacteria</taxon>
        <taxon>Pseudomonadati</taxon>
        <taxon>Pseudomonadota</taxon>
        <taxon>Alphaproteobacteria</taxon>
        <taxon>Sphingomonadales</taxon>
        <taxon>Sphingomonadaceae</taxon>
        <taxon>Novosphingobium</taxon>
    </lineage>
</organism>
<evidence type="ECO:0000256" key="4">
    <source>
        <dbReference type="ARBA" id="ARBA00022989"/>
    </source>
</evidence>
<dbReference type="eggNOG" id="COG2064">
    <property type="taxonomic scope" value="Bacteria"/>
</dbReference>
<protein>
    <submittedName>
        <fullName evidence="8">Type II secretion system protein</fullName>
    </submittedName>
</protein>
<dbReference type="Proteomes" id="UP000009134">
    <property type="component" value="Chromosome"/>
</dbReference>
<keyword evidence="9" id="KW-1185">Reference proteome</keyword>
<evidence type="ECO:0000259" key="7">
    <source>
        <dbReference type="Pfam" id="PF00482"/>
    </source>
</evidence>
<evidence type="ECO:0000256" key="3">
    <source>
        <dbReference type="ARBA" id="ARBA00022692"/>
    </source>
</evidence>
<evidence type="ECO:0000313" key="8">
    <source>
        <dbReference type="EMBL" id="ABD25965.1"/>
    </source>
</evidence>
<evidence type="ECO:0000256" key="5">
    <source>
        <dbReference type="ARBA" id="ARBA00023136"/>
    </source>
</evidence>
<dbReference type="KEGG" id="nar:Saro_1524"/>
<name>Q2G858_NOVAD</name>
<evidence type="ECO:0000256" key="1">
    <source>
        <dbReference type="ARBA" id="ARBA00004651"/>
    </source>
</evidence>
<dbReference type="Pfam" id="PF00482">
    <property type="entry name" value="T2SSF"/>
    <property type="match status" value="1"/>
</dbReference>
<feature type="transmembrane region" description="Helical" evidence="6">
    <location>
        <begin position="284"/>
        <end position="310"/>
    </location>
</feature>
<keyword evidence="3 6" id="KW-0812">Transmembrane</keyword>
<sequence>MDFILQNALLRSLILALFFAATVIAAFSAISYFTRRAQVRAHLRTVSVDSGASNGAETSLAQSRSGPFWSIVNVIERTGLSLADSNPDALRTKLIAAGFEATEAPTIYTLSRLILVFLLPACAISYLMLTGSELTIFKLYMVGSVSGLLGLIAPAWFVRIKADRRMEAITNGFPNCLDLILVCVEAGLGMEAAFDRVSREIARAEPQVAHLLVRTNLHLRAGATREEALHRMATLAGVDEIRSFATLLIQSEKLGTSIGTTLRVFASEMREKRRMRAEEKAHRLPVLISLPLVTCMLPTMIGVLMIPAAIRVVRKLLPVMLG</sequence>
<feature type="transmembrane region" description="Helical" evidence="6">
    <location>
        <begin position="137"/>
        <end position="158"/>
    </location>
</feature>
<dbReference type="EMBL" id="CP000248">
    <property type="protein sequence ID" value="ABD25965.1"/>
    <property type="molecule type" value="Genomic_DNA"/>
</dbReference>
<keyword evidence="4 6" id="KW-1133">Transmembrane helix</keyword>
<keyword evidence="2" id="KW-1003">Cell membrane</keyword>
<dbReference type="HOGENOM" id="CLU_056917_0_1_5"/>
<evidence type="ECO:0000256" key="6">
    <source>
        <dbReference type="SAM" id="Phobius"/>
    </source>
</evidence>
<gene>
    <name evidence="8" type="ordered locus">Saro_1524</name>
</gene>
<evidence type="ECO:0000256" key="2">
    <source>
        <dbReference type="ARBA" id="ARBA00022475"/>
    </source>
</evidence>